<keyword evidence="1" id="KW-0472">Membrane</keyword>
<reference evidence="3 4" key="1">
    <citation type="submission" date="2024-07" db="EMBL/GenBank/DDBJ databases">
        <authorList>
            <person name="Thanompreechachai J."/>
            <person name="Duangmal K."/>
        </authorList>
    </citation>
    <scope>NUCLEOTIDE SEQUENCE [LARGE SCALE GENOMIC DNA]</scope>
    <source>
        <strain evidence="3 4">KCTC 19886</strain>
    </source>
</reference>
<proteinExistence type="predicted"/>
<evidence type="ECO:0000313" key="3">
    <source>
        <dbReference type="EMBL" id="MEW9264806.1"/>
    </source>
</evidence>
<name>A0ABV3P599_9ACTN</name>
<gene>
    <name evidence="3" type="ORF">AB1207_08610</name>
</gene>
<feature type="transmembrane region" description="Helical" evidence="1">
    <location>
        <begin position="20"/>
        <end position="39"/>
    </location>
</feature>
<dbReference type="Pfam" id="PF12158">
    <property type="entry name" value="DUF3592"/>
    <property type="match status" value="1"/>
</dbReference>
<keyword evidence="1" id="KW-0812">Transmembrane</keyword>
<comment type="caution">
    <text evidence="3">The sequence shown here is derived from an EMBL/GenBank/DDBJ whole genome shotgun (WGS) entry which is preliminary data.</text>
</comment>
<evidence type="ECO:0000259" key="2">
    <source>
        <dbReference type="Pfam" id="PF12158"/>
    </source>
</evidence>
<keyword evidence="4" id="KW-1185">Reference proteome</keyword>
<protein>
    <submittedName>
        <fullName evidence="3">DUF3592 domain-containing protein</fullName>
    </submittedName>
</protein>
<evidence type="ECO:0000256" key="1">
    <source>
        <dbReference type="SAM" id="Phobius"/>
    </source>
</evidence>
<keyword evidence="1" id="KW-1133">Transmembrane helix</keyword>
<feature type="domain" description="DUF3592" evidence="2">
    <location>
        <begin position="62"/>
        <end position="127"/>
    </location>
</feature>
<dbReference type="EMBL" id="JBFNQN010000005">
    <property type="protein sequence ID" value="MEW9264806.1"/>
    <property type="molecule type" value="Genomic_DNA"/>
</dbReference>
<evidence type="ECO:0000313" key="4">
    <source>
        <dbReference type="Proteomes" id="UP001555826"/>
    </source>
</evidence>
<accession>A0ABV3P599</accession>
<organism evidence="3 4">
    <name type="scientific">Kineococcus endophyticus</name>
    <dbReference type="NCBI Taxonomy" id="1181883"/>
    <lineage>
        <taxon>Bacteria</taxon>
        <taxon>Bacillati</taxon>
        <taxon>Actinomycetota</taxon>
        <taxon>Actinomycetes</taxon>
        <taxon>Kineosporiales</taxon>
        <taxon>Kineosporiaceae</taxon>
        <taxon>Kineococcus</taxon>
    </lineage>
</organism>
<dbReference type="RefSeq" id="WP_367637622.1">
    <property type="nucleotide sequence ID" value="NZ_JBFNQN010000005.1"/>
</dbReference>
<feature type="transmembrane region" description="Helical" evidence="1">
    <location>
        <begin position="133"/>
        <end position="161"/>
    </location>
</feature>
<dbReference type="InterPro" id="IPR021994">
    <property type="entry name" value="DUF3592"/>
</dbReference>
<sequence length="169" mass="17850">MDPQFPGVDLGGGGGVPPFFVVVFVVMALFGVAVVLGGVRTSVRARRRSQDAVRLGSEGVTTTGTVVDNRITSHHEHRMTFSPVVRFEAAGREVTVVGEQVWNKSFVTGRPAQVVYDPADPDRAHVRAEGGSLLGTFPTGVVVAVVGVGFLVVVAVMFGVARSAFEQFP</sequence>
<dbReference type="Proteomes" id="UP001555826">
    <property type="component" value="Unassembled WGS sequence"/>
</dbReference>